<dbReference type="RefSeq" id="WP_087145087.1">
    <property type="nucleotide sequence ID" value="NZ_FUKI01000165.1"/>
</dbReference>
<dbReference type="EMBL" id="FUKI01000165">
    <property type="protein sequence ID" value="SJM96145.1"/>
    <property type="molecule type" value="Genomic_DNA"/>
</dbReference>
<keyword evidence="2" id="KW-1185">Reference proteome</keyword>
<gene>
    <name evidence="1" type="ORF">CRENPOLYSF1_850037</name>
</gene>
<proteinExistence type="predicted"/>
<organism evidence="1 2">
    <name type="scientific">Crenothrix polyspora</name>
    <dbReference type="NCBI Taxonomy" id="360316"/>
    <lineage>
        <taxon>Bacteria</taxon>
        <taxon>Pseudomonadati</taxon>
        <taxon>Pseudomonadota</taxon>
        <taxon>Gammaproteobacteria</taxon>
        <taxon>Methylococcales</taxon>
        <taxon>Crenotrichaceae</taxon>
        <taxon>Crenothrix</taxon>
    </lineage>
</organism>
<evidence type="ECO:0000313" key="1">
    <source>
        <dbReference type="EMBL" id="SJM96145.1"/>
    </source>
</evidence>
<dbReference type="Proteomes" id="UP000195667">
    <property type="component" value="Unassembled WGS sequence"/>
</dbReference>
<reference evidence="2" key="1">
    <citation type="submission" date="2017-02" db="EMBL/GenBank/DDBJ databases">
        <authorList>
            <person name="Daims H."/>
        </authorList>
    </citation>
    <scope>NUCLEOTIDE SEQUENCE [LARGE SCALE GENOMIC DNA]</scope>
</reference>
<protein>
    <submittedName>
        <fullName evidence="1">Uncharacterized protein</fullName>
    </submittedName>
</protein>
<name>A0A1R4HIU6_9GAMM</name>
<evidence type="ECO:0000313" key="2">
    <source>
        <dbReference type="Proteomes" id="UP000195667"/>
    </source>
</evidence>
<dbReference type="AlphaFoldDB" id="A0A1R4HIU6"/>
<sequence>MNPKIDALLGSVLHRLEADGRPIPHNIWQNALSKTLQSCIPPLHHSPWMEWEYGTWVGAFAGYDELGRQLGEANVVPEWRASPLKDNWRSFKGGGIRQGHPYNVDAMHEMVHCWDDLLLDAATLRTLYCQHFKRDSTQRLAAKDLYIMTSVAVSLSSFLLRRGDRPTADGALPRQVAAAFKVIGGMYAASNRMLSQAHPMLMDSELDVEAFMQYLEDESLLLSPEMRACAGPVKMIRQMLGALVDPTDSPPKNGFTYLGDDIERAFAYGVLCVRIDLMVLLYWRSLGHYLAPLLQDSDTPTKLRAALLDEVELGMEDTLSLQAFNILIKHILGLFESYEPEQGFLSSLPAFDEQSCVDIGSISANCHQLERAMRVFACQQQTALNQVLQRQTPALSVHTWSPAPGSSFLNALLAMDSRMTDRRYS</sequence>
<accession>A0A1R4HIU6</accession>
<dbReference type="OrthoDB" id="7054649at2"/>